<dbReference type="CDD" id="cd02440">
    <property type="entry name" value="AdoMet_MTases"/>
    <property type="match status" value="1"/>
</dbReference>
<evidence type="ECO:0000313" key="2">
    <source>
        <dbReference type="EMBL" id="QMT18174.1"/>
    </source>
</evidence>
<dbReference type="PROSITE" id="PS00018">
    <property type="entry name" value="EF_HAND_1"/>
    <property type="match status" value="1"/>
</dbReference>
<accession>A0A7D7QW35</accession>
<keyword evidence="2" id="KW-0808">Transferase</keyword>
<evidence type="ECO:0000259" key="1">
    <source>
        <dbReference type="Pfam" id="PF08241"/>
    </source>
</evidence>
<dbReference type="GO" id="GO:0032259">
    <property type="term" value="P:methylation"/>
    <property type="evidence" value="ECO:0007669"/>
    <property type="project" value="UniProtKB-KW"/>
</dbReference>
<dbReference type="Pfam" id="PF08241">
    <property type="entry name" value="Methyltransf_11"/>
    <property type="match status" value="1"/>
</dbReference>
<dbReference type="GO" id="GO:0008757">
    <property type="term" value="F:S-adenosylmethionine-dependent methyltransferase activity"/>
    <property type="evidence" value="ECO:0007669"/>
    <property type="project" value="InterPro"/>
</dbReference>
<name>A0A7D7QW35_PLAMR</name>
<proteinExistence type="predicted"/>
<keyword evidence="3" id="KW-1185">Reference proteome</keyword>
<organism evidence="2 3">
    <name type="scientific">Planococcus maritimus</name>
    <dbReference type="NCBI Taxonomy" id="192421"/>
    <lineage>
        <taxon>Bacteria</taxon>
        <taxon>Bacillati</taxon>
        <taxon>Bacillota</taxon>
        <taxon>Bacilli</taxon>
        <taxon>Bacillales</taxon>
        <taxon>Caryophanaceae</taxon>
        <taxon>Planococcus</taxon>
    </lineage>
</organism>
<dbReference type="Gene3D" id="3.40.50.150">
    <property type="entry name" value="Vaccinia Virus protein VP39"/>
    <property type="match status" value="1"/>
</dbReference>
<dbReference type="EMBL" id="CP059540">
    <property type="protein sequence ID" value="QMT18174.1"/>
    <property type="molecule type" value="Genomic_DNA"/>
</dbReference>
<sequence length="242" mass="28027">MKLYKELADWWPLMSPHTEYEEEAGLYLELMQKHHPRIQKAVEFGSGGGSNAYYLKRHFPITLTDVSGDMLAISQKLNPDCPHVEGDMRHLDLGERFDLVFIHDAIMHFTTAEDLLEVMQNAKRQLNPGGLLMIVADEFTETFKPQTHHGGIDQGKRGLRYLEWSYDADTSDHVTETEYVYIMRDKDGRVFTESDHAEFGLFSMAEWEKLLEQAGFHTHFERLAYSDLEGSYFAIMATQREQ</sequence>
<dbReference type="Proteomes" id="UP000514716">
    <property type="component" value="Chromosome"/>
</dbReference>
<keyword evidence="2" id="KW-0489">Methyltransferase</keyword>
<dbReference type="Gene3D" id="2.20.130.10">
    <property type="entry name" value="CAC2371-like domains"/>
    <property type="match status" value="1"/>
</dbReference>
<dbReference type="InterPro" id="IPR018247">
    <property type="entry name" value="EF_Hand_1_Ca_BS"/>
</dbReference>
<dbReference type="InterPro" id="IPR029063">
    <property type="entry name" value="SAM-dependent_MTases_sf"/>
</dbReference>
<gene>
    <name evidence="2" type="ORF">H1Q58_03900</name>
</gene>
<feature type="domain" description="Methyltransferase type 11" evidence="1">
    <location>
        <begin position="43"/>
        <end position="134"/>
    </location>
</feature>
<reference evidence="2 3" key="1">
    <citation type="submission" date="2020-07" db="EMBL/GenBank/DDBJ databases">
        <title>Screening of a cold-adapted Planococcus bacterium producing protease in traditional shrimp paste and protease identification by genome sequencing.</title>
        <authorList>
            <person name="Gao R."/>
            <person name="Leng W."/>
            <person name="Chu Q."/>
            <person name="Wu X."/>
            <person name="Liu H."/>
            <person name="Li X."/>
        </authorList>
    </citation>
    <scope>NUCLEOTIDE SEQUENCE [LARGE SCALE GENOMIC DNA]</scope>
    <source>
        <strain evidence="2 3">XJ11</strain>
    </source>
</reference>
<evidence type="ECO:0000313" key="3">
    <source>
        <dbReference type="Proteomes" id="UP000514716"/>
    </source>
</evidence>
<dbReference type="RefSeq" id="WP_182092810.1">
    <property type="nucleotide sequence ID" value="NZ_CP059540.1"/>
</dbReference>
<dbReference type="SUPFAM" id="SSF53335">
    <property type="entry name" value="S-adenosyl-L-methionine-dependent methyltransferases"/>
    <property type="match status" value="1"/>
</dbReference>
<protein>
    <submittedName>
        <fullName evidence="2">Class I SAM-dependent methyltransferase</fullName>
    </submittedName>
</protein>
<dbReference type="AlphaFoldDB" id="A0A7D7QW35"/>
<dbReference type="InterPro" id="IPR013216">
    <property type="entry name" value="Methyltransf_11"/>
</dbReference>
<dbReference type="KEGG" id="pdec:H1Q58_03900"/>